<proteinExistence type="predicted"/>
<dbReference type="PROSITE" id="PS52006">
    <property type="entry name" value="GH64"/>
    <property type="match status" value="1"/>
</dbReference>
<dbReference type="InterPro" id="IPR032477">
    <property type="entry name" value="Glyco_hydro_64"/>
</dbReference>
<protein>
    <recommendedName>
        <fullName evidence="2">GH64 domain-containing protein</fullName>
    </recommendedName>
</protein>
<dbReference type="AlphaFoldDB" id="A0AAN6I968"/>
<dbReference type="EMBL" id="MU404363">
    <property type="protein sequence ID" value="KAI1608470.1"/>
    <property type="molecule type" value="Genomic_DNA"/>
</dbReference>
<evidence type="ECO:0000313" key="3">
    <source>
        <dbReference type="EMBL" id="KAI1608470.1"/>
    </source>
</evidence>
<dbReference type="CDD" id="cd09220">
    <property type="entry name" value="GH64-GluB-like"/>
    <property type="match status" value="1"/>
</dbReference>
<evidence type="ECO:0000313" key="4">
    <source>
        <dbReference type="Proteomes" id="UP001203852"/>
    </source>
</evidence>
<evidence type="ECO:0000256" key="1">
    <source>
        <dbReference type="SAM" id="MobiDB-lite"/>
    </source>
</evidence>
<accession>A0AAN6I968</accession>
<dbReference type="InterPro" id="IPR042517">
    <property type="entry name" value="Glyco_hydro_64_N_2"/>
</dbReference>
<keyword evidence="4" id="KW-1185">Reference proteome</keyword>
<dbReference type="PANTHER" id="PTHR38165:SF1">
    <property type="entry name" value="GLUCANASE B"/>
    <property type="match status" value="1"/>
</dbReference>
<comment type="caution">
    <text evidence="3">The sequence shown here is derived from an EMBL/GenBank/DDBJ whole genome shotgun (WGS) entry which is preliminary data.</text>
</comment>
<dbReference type="Proteomes" id="UP001203852">
    <property type="component" value="Unassembled WGS sequence"/>
</dbReference>
<dbReference type="InterPro" id="IPR037398">
    <property type="entry name" value="Glyco_hydro_64_fam"/>
</dbReference>
<evidence type="ECO:0000259" key="2">
    <source>
        <dbReference type="PROSITE" id="PS52006"/>
    </source>
</evidence>
<feature type="domain" description="GH64" evidence="2">
    <location>
        <begin position="58"/>
        <end position="426"/>
    </location>
</feature>
<feature type="region of interest" description="Disordered" evidence="1">
    <location>
        <begin position="1"/>
        <end position="39"/>
    </location>
</feature>
<dbReference type="Pfam" id="PF16483">
    <property type="entry name" value="Glyco_hydro_64"/>
    <property type="match status" value="1"/>
</dbReference>
<feature type="compositionally biased region" description="Low complexity" evidence="1">
    <location>
        <begin position="20"/>
        <end position="36"/>
    </location>
</feature>
<dbReference type="Gene3D" id="2.60.110.10">
    <property type="entry name" value="Thaumatin"/>
    <property type="match status" value="1"/>
</dbReference>
<feature type="compositionally biased region" description="Polar residues" evidence="1">
    <location>
        <begin position="7"/>
        <end position="19"/>
    </location>
</feature>
<name>A0AAN6I968_9EURO</name>
<organism evidence="3 4">
    <name type="scientific">Exophiala viscosa</name>
    <dbReference type="NCBI Taxonomy" id="2486360"/>
    <lineage>
        <taxon>Eukaryota</taxon>
        <taxon>Fungi</taxon>
        <taxon>Dikarya</taxon>
        <taxon>Ascomycota</taxon>
        <taxon>Pezizomycotina</taxon>
        <taxon>Eurotiomycetes</taxon>
        <taxon>Chaetothyriomycetidae</taxon>
        <taxon>Chaetothyriales</taxon>
        <taxon>Herpotrichiellaceae</taxon>
        <taxon>Exophiala</taxon>
    </lineage>
</organism>
<dbReference type="PANTHER" id="PTHR38165">
    <property type="match status" value="1"/>
</dbReference>
<gene>
    <name evidence="3" type="ORF">EDD36DRAFT_423365</name>
</gene>
<sequence>MKRLRSFLQQASGKTATNSQPQQQPPEQQQQQPQTQHVSPAALQEPMNQMYSTPQATAGGSTLSVALQNQTTSSTVYAYITGQAMDNNNALFLLAADAKTPYYPTSPSATGSQLAQNCAIELGAPGNTVTATIPHIAGGRIWFSIGSPITFLLNPGPALVEPSVTNPSDPNAKINWSFAEFTFNTDQLYANISYVDFVGIPIALTLTTTSSGTQHVSGMPANGLNTICSGLQAQNASDGQGWDQLIVQNNGQNLRALSPNQGMVMNPNLLSTYYDSYVSQVWTRFSSQQMSIDTQAAAGTVSGEVSGSTLSFGGSTFAKPSTHDIFTCSTGPFATGSNAETNAIIPRLAAAFNRSTLLVSDAFPAAENLYYQNPITNHYSRIVHAANLDGKGYAFPYDDVQPTNGPDQSGEVHAGDPVLFTVTVGGANASATTPAKDEL</sequence>
<dbReference type="InterPro" id="IPR037176">
    <property type="entry name" value="Osmotin/thaumatin-like_sf"/>
</dbReference>
<dbReference type="Gene3D" id="3.30.920.50">
    <property type="entry name" value="Beta-1,3-glucanase, C-terminal domain"/>
    <property type="match status" value="1"/>
</dbReference>
<reference evidence="3" key="1">
    <citation type="journal article" date="2022" name="bioRxiv">
        <title>Deciphering the potential niche of two novel black yeast fungi from a biological soil crust based on their genomes, phenotypes, and melanin regulation.</title>
        <authorList>
            <consortium name="DOE Joint Genome Institute"/>
            <person name="Carr E.C."/>
            <person name="Barton Q."/>
            <person name="Grambo S."/>
            <person name="Sullivan M."/>
            <person name="Renfro C.M."/>
            <person name="Kuo A."/>
            <person name="Pangilinan J."/>
            <person name="Lipzen A."/>
            <person name="Keymanesh K."/>
            <person name="Savage E."/>
            <person name="Barry K."/>
            <person name="Grigoriev I.V."/>
            <person name="Riekhof W.R."/>
            <person name="Harris S.S."/>
        </authorList>
    </citation>
    <scope>NUCLEOTIDE SEQUENCE</scope>
    <source>
        <strain evidence="3">JF 03-4F</strain>
    </source>
</reference>